<proteinExistence type="inferred from homology"/>
<dbReference type="CDD" id="cd03405">
    <property type="entry name" value="SPFH_HflC"/>
    <property type="match status" value="1"/>
</dbReference>
<protein>
    <recommendedName>
        <fullName evidence="6">Protein HflC</fullName>
    </recommendedName>
</protein>
<evidence type="ECO:0000256" key="3">
    <source>
        <dbReference type="ARBA" id="ARBA00022692"/>
    </source>
</evidence>
<dbReference type="GO" id="GO:0006508">
    <property type="term" value="P:proteolysis"/>
    <property type="evidence" value="ECO:0007669"/>
    <property type="project" value="UniProtKB-KW"/>
</dbReference>
<dbReference type="EMBL" id="FQZT01000001">
    <property type="protein sequence ID" value="SHI61252.1"/>
    <property type="molecule type" value="Genomic_DNA"/>
</dbReference>
<keyword evidence="4" id="KW-1133">Transmembrane helix</keyword>
<gene>
    <name evidence="8" type="ORF">SAMN02745165_00551</name>
</gene>
<dbReference type="Gene3D" id="3.30.479.30">
    <property type="entry name" value="Band 7 domain"/>
    <property type="match status" value="1"/>
</dbReference>
<dbReference type="GO" id="GO:0016020">
    <property type="term" value="C:membrane"/>
    <property type="evidence" value="ECO:0007669"/>
    <property type="project" value="UniProtKB-SubCell"/>
</dbReference>
<name>A0A1M6CJQ3_MALRU</name>
<keyword evidence="8" id="KW-0645">Protease</keyword>
<dbReference type="PANTHER" id="PTHR42911:SF1">
    <property type="entry name" value="MODULATOR OF FTSH PROTEASE HFLC"/>
    <property type="match status" value="1"/>
</dbReference>
<keyword evidence="3" id="KW-0812">Transmembrane</keyword>
<dbReference type="RefSeq" id="WP_072905274.1">
    <property type="nucleotide sequence ID" value="NZ_FQZT01000001.1"/>
</dbReference>
<dbReference type="InterPro" id="IPR010200">
    <property type="entry name" value="HflC"/>
</dbReference>
<organism evidence="8 9">
    <name type="scientific">Malonomonas rubra DSM 5091</name>
    <dbReference type="NCBI Taxonomy" id="1122189"/>
    <lineage>
        <taxon>Bacteria</taxon>
        <taxon>Pseudomonadati</taxon>
        <taxon>Thermodesulfobacteriota</taxon>
        <taxon>Desulfuromonadia</taxon>
        <taxon>Desulfuromonadales</taxon>
        <taxon>Geopsychrobacteraceae</taxon>
        <taxon>Malonomonas</taxon>
    </lineage>
</organism>
<keyword evidence="5" id="KW-0472">Membrane</keyword>
<keyword evidence="8" id="KW-0378">Hydrolase</keyword>
<comment type="subcellular location">
    <subcellularLocation>
        <location evidence="1">Membrane</location>
        <topology evidence="1">Single-pass membrane protein</topology>
    </subcellularLocation>
</comment>
<dbReference type="Proteomes" id="UP000184171">
    <property type="component" value="Unassembled WGS sequence"/>
</dbReference>
<dbReference type="NCBIfam" id="TIGR01932">
    <property type="entry name" value="hflC"/>
    <property type="match status" value="1"/>
</dbReference>
<evidence type="ECO:0000313" key="9">
    <source>
        <dbReference type="Proteomes" id="UP000184171"/>
    </source>
</evidence>
<dbReference type="PANTHER" id="PTHR42911">
    <property type="entry name" value="MODULATOR OF FTSH PROTEASE HFLC"/>
    <property type="match status" value="1"/>
</dbReference>
<evidence type="ECO:0000256" key="5">
    <source>
        <dbReference type="ARBA" id="ARBA00023136"/>
    </source>
</evidence>
<evidence type="ECO:0000256" key="6">
    <source>
        <dbReference type="PIRNR" id="PIRNR005651"/>
    </source>
</evidence>
<keyword evidence="9" id="KW-1185">Reference proteome</keyword>
<dbReference type="PIRSF" id="PIRSF005651">
    <property type="entry name" value="HflC"/>
    <property type="match status" value="1"/>
</dbReference>
<reference evidence="8 9" key="1">
    <citation type="submission" date="2016-11" db="EMBL/GenBank/DDBJ databases">
        <authorList>
            <person name="Jaros S."/>
            <person name="Januszkiewicz K."/>
            <person name="Wedrychowicz H."/>
        </authorList>
    </citation>
    <scope>NUCLEOTIDE SEQUENCE [LARGE SCALE GENOMIC DNA]</scope>
    <source>
        <strain evidence="8 9">DSM 5091</strain>
    </source>
</reference>
<dbReference type="STRING" id="1122189.SAMN02745165_00551"/>
<evidence type="ECO:0000256" key="2">
    <source>
        <dbReference type="ARBA" id="ARBA00007862"/>
    </source>
</evidence>
<dbReference type="SUPFAM" id="SSF117892">
    <property type="entry name" value="Band 7/SPFH domain"/>
    <property type="match status" value="1"/>
</dbReference>
<comment type="similarity">
    <text evidence="2 6">Belongs to the band 7/mec-2 family. HflC subfamily.</text>
</comment>
<dbReference type="Pfam" id="PF01145">
    <property type="entry name" value="Band_7"/>
    <property type="match status" value="1"/>
</dbReference>
<dbReference type="GO" id="GO:0008233">
    <property type="term" value="F:peptidase activity"/>
    <property type="evidence" value="ECO:0007669"/>
    <property type="project" value="UniProtKB-KW"/>
</dbReference>
<sequence>MKKTPFLVFLIFAAVLLGRGGLYVVNEAEQAIVTQFGKPVGDVIYPGLHFKIPFVQKVIRFERRILKWDGDPNQIPTKDKKFIWVDTTARWRIKDPLLFYTSVATERGAQSRLDDIIDSVVRDAVSGRLLVELVRGKDYKAQEGNVEKFEVDGVTIPADQLVGREDILTGILEKARASTPEYGIELIDVQIKRINYVEQVRTRVYERMINERKKVAAQYRSEGEGEKAEILGQMQRELKEISSGAYRKVLEVRGAADAEAAAIYANAYNQDKEFYAFLRTLESYKKSIQKNGKLVISTDSDYYKYLKKAQ</sequence>
<dbReference type="SMART" id="SM00244">
    <property type="entry name" value="PHB"/>
    <property type="match status" value="1"/>
</dbReference>
<dbReference type="AlphaFoldDB" id="A0A1M6CJQ3"/>
<evidence type="ECO:0000313" key="8">
    <source>
        <dbReference type="EMBL" id="SHI61252.1"/>
    </source>
</evidence>
<evidence type="ECO:0000256" key="4">
    <source>
        <dbReference type="ARBA" id="ARBA00022989"/>
    </source>
</evidence>
<feature type="domain" description="Band 7" evidence="7">
    <location>
        <begin position="20"/>
        <end position="208"/>
    </location>
</feature>
<accession>A0A1M6CJQ3</accession>
<evidence type="ECO:0000259" key="7">
    <source>
        <dbReference type="SMART" id="SM00244"/>
    </source>
</evidence>
<evidence type="ECO:0000256" key="1">
    <source>
        <dbReference type="ARBA" id="ARBA00004167"/>
    </source>
</evidence>
<dbReference type="InterPro" id="IPR036013">
    <property type="entry name" value="Band_7/SPFH_dom_sf"/>
</dbReference>
<dbReference type="InterPro" id="IPR001107">
    <property type="entry name" value="Band_7"/>
</dbReference>
<comment type="function">
    <text evidence="6">HflC and HflK could regulate a protease.</text>
</comment>
<dbReference type="OrthoDB" id="9812991at2"/>